<reference evidence="2 3" key="2">
    <citation type="submission" date="2016-08" db="EMBL/GenBank/DDBJ databases">
        <title>Pervasive Adenine N6-methylation of Active Genes in Fungi.</title>
        <authorList>
            <consortium name="DOE Joint Genome Institute"/>
            <person name="Mondo S.J."/>
            <person name="Dannebaum R.O."/>
            <person name="Kuo R.C."/>
            <person name="Labutti K."/>
            <person name="Haridas S."/>
            <person name="Kuo A."/>
            <person name="Salamov A."/>
            <person name="Ahrendt S.R."/>
            <person name="Lipzen A."/>
            <person name="Sullivan W."/>
            <person name="Andreopoulos W.B."/>
            <person name="Clum A."/>
            <person name="Lindquist E."/>
            <person name="Daum C."/>
            <person name="Ramamoorthy G.K."/>
            <person name="Gryganskyi A."/>
            <person name="Culley D."/>
            <person name="Magnuson J.K."/>
            <person name="James T.Y."/>
            <person name="O'Malley M.A."/>
            <person name="Stajich J.E."/>
            <person name="Spatafora J.W."/>
            <person name="Visel A."/>
            <person name="Grigoriev I.V."/>
        </authorList>
    </citation>
    <scope>NUCLEOTIDE SEQUENCE [LARGE SCALE GENOMIC DNA]</scope>
    <source>
        <strain evidence="3">finn</strain>
    </source>
</reference>
<evidence type="ECO:0000313" key="2">
    <source>
        <dbReference type="EMBL" id="ORX43399.1"/>
    </source>
</evidence>
<accession>A0A1Y1V0L3</accession>
<dbReference type="Pfam" id="PF09273">
    <property type="entry name" value="Rubis-subs-bind"/>
    <property type="match status" value="1"/>
</dbReference>
<comment type="caution">
    <text evidence="2">The sequence shown here is derived from an EMBL/GenBank/DDBJ whole genome shotgun (WGS) entry which is preliminary data.</text>
</comment>
<protein>
    <recommendedName>
        <fullName evidence="1">Rubisco LSMT substrate-binding domain-containing protein</fullName>
    </recommendedName>
</protein>
<dbReference type="InterPro" id="IPR015353">
    <property type="entry name" value="Rubisco_LSMT_subst-bd"/>
</dbReference>
<gene>
    <name evidence="2" type="ORF">BCR36DRAFT_415578</name>
</gene>
<dbReference type="SUPFAM" id="SSF81822">
    <property type="entry name" value="RuBisCo LSMT C-terminal, substrate-binding domain"/>
    <property type="match status" value="1"/>
</dbReference>
<keyword evidence="3" id="KW-1185">Reference proteome</keyword>
<dbReference type="InterPro" id="IPR036464">
    <property type="entry name" value="Rubisco_LSMT_subst-bd_sf"/>
</dbReference>
<reference evidence="2 3" key="1">
    <citation type="submission" date="2016-08" db="EMBL/GenBank/DDBJ databases">
        <title>Genomes of anaerobic fungi encode conserved fungal cellulosomes for biomass hydrolysis.</title>
        <authorList>
            <consortium name="DOE Joint Genome Institute"/>
            <person name="Haitjema C.H."/>
            <person name="Gilmore S.P."/>
            <person name="Henske J.K."/>
            <person name="Solomon K.V."/>
            <person name="De Groot R."/>
            <person name="Kuo A."/>
            <person name="Mondo S.J."/>
            <person name="Salamov A.A."/>
            <person name="Labutti K."/>
            <person name="Zhao Z."/>
            <person name="Chiniquy J."/>
            <person name="Barry K."/>
            <person name="Brewer H.M."/>
            <person name="Purvine S.O."/>
            <person name="Wright A.T."/>
            <person name="Boxma B."/>
            <person name="Van Alen T."/>
            <person name="Hackstein J.H."/>
            <person name="Baker S.E."/>
            <person name="Grigoriev I.V."/>
            <person name="O'Malley M.A."/>
        </authorList>
    </citation>
    <scope>NUCLEOTIDE SEQUENCE [LARGE SCALE GENOMIC DNA]</scope>
    <source>
        <strain evidence="3">finn</strain>
    </source>
</reference>
<proteinExistence type="predicted"/>
<dbReference type="Proteomes" id="UP000193719">
    <property type="component" value="Unassembled WGS sequence"/>
</dbReference>
<name>A0A1Y1V0L3_9FUNG</name>
<dbReference type="OrthoDB" id="42889at2759"/>
<dbReference type="AlphaFoldDB" id="A0A1Y1V0L3"/>
<dbReference type="Gene3D" id="3.90.1420.10">
    <property type="entry name" value="Rubisco LSMT, substrate-binding domain"/>
    <property type="match status" value="1"/>
</dbReference>
<dbReference type="EMBL" id="MCFH01000053">
    <property type="protein sequence ID" value="ORX43399.1"/>
    <property type="molecule type" value="Genomic_DNA"/>
</dbReference>
<sequence>MEKSIIILSLERIINKMSFNVSLNLNSSDPLYEQKKTILESNDIDISKPFEINEGAPLPSGLVSALRVQSLTDSELSGAAAVQGGRIEAIRADRQNAFGEENQKNALSSLQDALKNNGTSSITVSDASPALLDKTSAEINKLL</sequence>
<evidence type="ECO:0000259" key="1">
    <source>
        <dbReference type="Pfam" id="PF09273"/>
    </source>
</evidence>
<feature type="domain" description="Rubisco LSMT substrate-binding" evidence="1">
    <location>
        <begin position="27"/>
        <end position="115"/>
    </location>
</feature>
<organism evidence="2 3">
    <name type="scientific">Piromyces finnis</name>
    <dbReference type="NCBI Taxonomy" id="1754191"/>
    <lineage>
        <taxon>Eukaryota</taxon>
        <taxon>Fungi</taxon>
        <taxon>Fungi incertae sedis</taxon>
        <taxon>Chytridiomycota</taxon>
        <taxon>Chytridiomycota incertae sedis</taxon>
        <taxon>Neocallimastigomycetes</taxon>
        <taxon>Neocallimastigales</taxon>
        <taxon>Neocallimastigaceae</taxon>
        <taxon>Piromyces</taxon>
    </lineage>
</organism>
<evidence type="ECO:0000313" key="3">
    <source>
        <dbReference type="Proteomes" id="UP000193719"/>
    </source>
</evidence>